<dbReference type="InterPro" id="IPR029058">
    <property type="entry name" value="AB_hydrolase_fold"/>
</dbReference>
<feature type="compositionally biased region" description="Gly residues" evidence="4">
    <location>
        <begin position="753"/>
        <end position="765"/>
    </location>
</feature>
<name>A0ABT7E0J1_9NEIS</name>
<comment type="caution">
    <text evidence="6">The sequence shown here is derived from an EMBL/GenBank/DDBJ whole genome shotgun (WGS) entry which is preliminary data.</text>
</comment>
<dbReference type="Gene3D" id="2.160.20.160">
    <property type="match status" value="1"/>
</dbReference>
<dbReference type="PRINTS" id="PR00313">
    <property type="entry name" value="CABNDNGRPT"/>
</dbReference>
<evidence type="ECO:0000259" key="5">
    <source>
        <dbReference type="Pfam" id="PF06594"/>
    </source>
</evidence>
<evidence type="ECO:0000256" key="2">
    <source>
        <dbReference type="ARBA" id="ARBA00022525"/>
    </source>
</evidence>
<feature type="region of interest" description="Disordered" evidence="4">
    <location>
        <begin position="1742"/>
        <end position="1852"/>
    </location>
</feature>
<dbReference type="RefSeq" id="WP_284102135.1">
    <property type="nucleotide sequence ID" value="NZ_JARRAF010000025.1"/>
</dbReference>
<keyword evidence="7" id="KW-1185">Reference proteome</keyword>
<dbReference type="InterPro" id="IPR018511">
    <property type="entry name" value="Hemolysin-typ_Ca-bd_CS"/>
</dbReference>
<keyword evidence="2" id="KW-0964">Secreted</keyword>
<gene>
    <name evidence="6" type="ORF">PZA18_17340</name>
</gene>
<proteinExistence type="predicted"/>
<feature type="compositionally biased region" description="Acidic residues" evidence="4">
    <location>
        <begin position="2039"/>
        <end position="2048"/>
    </location>
</feature>
<dbReference type="SUPFAM" id="SSF53474">
    <property type="entry name" value="alpha/beta-Hydrolases"/>
    <property type="match status" value="1"/>
</dbReference>
<organism evidence="6 7">
    <name type="scientific">Parachitinimonas caeni</name>
    <dbReference type="NCBI Taxonomy" id="3031301"/>
    <lineage>
        <taxon>Bacteria</taxon>
        <taxon>Pseudomonadati</taxon>
        <taxon>Pseudomonadota</taxon>
        <taxon>Betaproteobacteria</taxon>
        <taxon>Neisseriales</taxon>
        <taxon>Chitinibacteraceae</taxon>
        <taxon>Parachitinimonas</taxon>
    </lineage>
</organism>
<keyword evidence="3" id="KW-0106">Calcium</keyword>
<dbReference type="InterPro" id="IPR001343">
    <property type="entry name" value="Hemolysn_Ca-bd"/>
</dbReference>
<dbReference type="Gene3D" id="2.150.10.10">
    <property type="entry name" value="Serralysin-like metalloprotease, C-terminal"/>
    <property type="match status" value="15"/>
</dbReference>
<sequence length="2533" mass="265210">MTTTTPSISDYLKYAELQMAAEALYGRDAVERPDLEPGIPVSGPIREDYLTLGNRHASKFTTGEAAKFAAQWVVVEHKSNTTTGFSGTLFKNKDTGDLVLSFRSTEFIDDAARDNQSTNALEIARLGWAFGQISDMESWYRHLHSEGKITKPLTVTGYSLGAHLATAFNLLHRGEGSDIKQVITFNGAGVGQIGDGERHTTLTQIRPMIDYFSRYRNSARSLLTSRAGAEVYDWLQQQFTANGGMAPTMPGWEKQFVGLTGEDQKLLVEAVDRAKKVGDEVRRAPTLDSGGETPRKPAAIPASAVAGAALDYQMAAVATKLKFNTEPLSISSGAKAIVGAWHTAKGGALDNQWDLVATEMDTSQPFSMVAHSQYRYGQRAEVFIEDQPQLRGSPIKGMIKESIEWGEFKLLAGDWAVNVFGDTHSLVLVQDSLNLQRVLQRLLPSDRQDAAEGMFNQILKEASYLRAATVGSTQGRAEGDVLENTLNALAAYLLGPEAMGKPLKGNPKGGTWAKTETPAGEPYSNREDFYKLLDKVTASDGYTRLLGKVALQPTSALSVGDARKDFGNYLALQLLSPFALQFGEGEVAIPEAWKTQYQQWQTDNALIAAGQDRSALNISDEWLGGRADMLQRLQWFKQKNLEPVNAKTPSKKNDGAPSDADHLYLTDNSYFEDKTSGQKIAIGFPANSPFAATRRTIFGNAEGDTLTGGDTADRLYGEAGDDLLEGKAGNDVLEGGLGADVLNGGTGHDTLDGGAGADKLSGGGDNDVLRGGAGDDALDGGSGNDRLYGGAGKDSYVIAKGEGNDMLFDQDGDGTVSFAGATLGGGKVKDVDGLYEDANQANIRYLWSPDGNGMGDLLVTDRNTGQSLTIQNFKSGQLGINLSGTIQRAGSDQGPGSSDMFYGQHRYGIDDGKGPGDVHAGAGNDVVVSSQHNSNVYAGDGNDYVFVGWGVKKVEGGAGNDFIDTVFRQEPTSPYVADAGINQWERHYADWKMTSTVTAHLEKKAVYGGYEGYLDFSWRDGDKEYKTTRRVQLANDYLAAMADEAAGSRHVAGSVDAFELKQRHNLSPAAKWTSTFEPGNSADDFEYNPASRSYIRKPGKGILQPLDGYKKDDQVAIFEWTNELVNLSEVPDESGFVADGGAGNDFLRGGSGNDTLSGGDDNDWLWGAIGDDVLTGGNGDDVLFGKNNSDVLIGGNGADELHGGSGTDRLLGGAGNDVLVGDDEVDLTGEYADNATLRGILHDDTLIGGDGDDSMAGSFGADLLQGGDGNDWLNGDLFYVSGGDPINPNTNDTLYGGNGNDVLNGQMGDNLLYGEAGDDQLIIQINTTNEDRVIGNNLLDGGTGNDVLVADRGNDTLLGGEGNDTLLAEEGNDLLAGGAGNDALNGGEGDDTLDAGSGDDVVGGGTGKDILQGGGGSDYLYGGEDNDSLEGGSDGDWLYGGAGNDTLVGGAGTDFLKGEAGDDVYDLRGGLVTPSAENSVVDTIHDNSGNNIVLLDMGFAKSLTMVVGKENISLSSASGAFLIHGSLAQARSFKFRLGGLDGKVIDLPAAAPIENDDPRMASDVTTAPQGDEVIELSFKDMLNIGLRDALDLTLQEGEAADGLTTGGGDDRIAGSKAAELLEGNGGNDTLQGNDGNDTLVGDEGDDQLEGGAGDNTYLFERGWGRDKVVLGESGKDTLVFGKDIDPAKLKLSIKQGHLRIDLGNGDSVDLQNFRDGKQHFQSIVFADGTRWDETKTRSLIQTEGNQITGTDDADRLAGTEDNDTLDGGKGNDTLEAADGDDLLKGGEGDDQLLGNAGNDTLDGGLGNDLLAGGAGHDQLEGGDGEDTLKGEGDDRDTLRGGGGNDRLEASYGGSDLYGDAGNDVLVGGRDKDTLAGGDGDDVLLGESGDDFLAGGAGKDDLDGGYGANTYLLERGQNTDWVRDGYSDIPTLLLNDLALSDLAFQNQSGALKVMIASNRDDALVFAGFFSKDRPDTHGNLLRIRLKDGSEKVLTRQDIQQMSTQGSNLPEQVTGYEGDDSIAGLGGNDTLEGLEGNDTLDGGDGDDSLDGGDGVNTILGGNGNDSIRGANSVGNSLDGGSGNDTISGGIYFGSHLGDTMPAFSNQIWGRDGDDVLSGSGQLWGGEGQDSISGGRGADSLYGEAGNDTLKGEGGDDLLDGGDGNDQLWVGWGNSTLRGGAGDDTLRGDGDDRMANSSPTELEGGTGNDTLYGSSGDDTIRYQLGDGKDLIIVTDASIRFPEHETPALKDTLQFGASIKLADLNFSRSGNHLLILHSNGTDQITVQNWFRTAKGGEYKLKAITFADGTTLDPAAVEARVQIQGGNNPDNLSGSAGADRIRAGGGNDTVFGLGGNDELKGEAGNDYLDGGDGNDTLDGGSEDDQLNGGAGDDSLVGGAGNDKYVFSGAFGQDTIDNTGGGQDWIFFNDLDRSQLTFKQDGKDLVIGVVGDTSRSVRILGHFNGGAAAMAYVQPKGGNSLSAADIAKLISGGSTPINQTLTGTPQADKLTGGAGHDTLDGGAGNDTLIGGAGNDVYRF</sequence>
<accession>A0ABT7E0J1</accession>
<feature type="compositionally biased region" description="Low complexity" evidence="4">
    <location>
        <begin position="1791"/>
        <end position="1811"/>
    </location>
</feature>
<feature type="region of interest" description="Disordered" evidence="4">
    <location>
        <begin position="1621"/>
        <end position="1653"/>
    </location>
</feature>
<feature type="region of interest" description="Disordered" evidence="4">
    <location>
        <begin position="2116"/>
        <end position="2152"/>
    </location>
</feature>
<feature type="compositionally biased region" description="Basic and acidic residues" evidence="4">
    <location>
        <begin position="1826"/>
        <end position="1838"/>
    </location>
</feature>
<feature type="region of interest" description="Disordered" evidence="4">
    <location>
        <begin position="2022"/>
        <end position="2053"/>
    </location>
</feature>
<feature type="region of interest" description="Disordered" evidence="4">
    <location>
        <begin position="2357"/>
        <end position="2389"/>
    </location>
</feature>
<evidence type="ECO:0000313" key="6">
    <source>
        <dbReference type="EMBL" id="MDK2125821.1"/>
    </source>
</evidence>
<feature type="region of interest" description="Disordered" evidence="4">
    <location>
        <begin position="2170"/>
        <end position="2210"/>
    </location>
</feature>
<evidence type="ECO:0000256" key="3">
    <source>
        <dbReference type="ARBA" id="ARBA00022837"/>
    </source>
</evidence>
<dbReference type="Pfam" id="PF06594">
    <property type="entry name" value="HCBP_related"/>
    <property type="match status" value="1"/>
</dbReference>
<feature type="compositionally biased region" description="Low complexity" evidence="4">
    <location>
        <begin position="2359"/>
        <end position="2374"/>
    </location>
</feature>
<dbReference type="Proteomes" id="UP001172778">
    <property type="component" value="Unassembled WGS sequence"/>
</dbReference>
<reference evidence="6" key="1">
    <citation type="submission" date="2023-03" db="EMBL/GenBank/DDBJ databases">
        <title>Chitinimonas shenzhenensis gen. nov., sp. nov., a novel member of family Burkholderiaceae isolated from activated sludge collected in Shen Zhen, China.</title>
        <authorList>
            <person name="Wang X."/>
        </authorList>
    </citation>
    <scope>NUCLEOTIDE SEQUENCE</scope>
    <source>
        <strain evidence="6">DQS-5</strain>
    </source>
</reference>
<dbReference type="InterPro" id="IPR050557">
    <property type="entry name" value="RTX_toxin/Mannuronan_C5-epim"/>
</dbReference>
<feature type="compositionally biased region" description="Basic and acidic residues" evidence="4">
    <location>
        <begin position="2181"/>
        <end position="2191"/>
    </location>
</feature>
<dbReference type="SUPFAM" id="SSF51120">
    <property type="entry name" value="beta-Roll"/>
    <property type="match status" value="10"/>
</dbReference>
<dbReference type="InterPro" id="IPR011049">
    <property type="entry name" value="Serralysin-like_metalloprot_C"/>
</dbReference>
<protein>
    <submittedName>
        <fullName evidence="6">Calcium-binding protein</fullName>
    </submittedName>
</protein>
<dbReference type="EMBL" id="JARRAF010000025">
    <property type="protein sequence ID" value="MDK2125821.1"/>
    <property type="molecule type" value="Genomic_DNA"/>
</dbReference>
<dbReference type="Gene3D" id="3.40.50.1820">
    <property type="entry name" value="alpha/beta hydrolase"/>
    <property type="match status" value="1"/>
</dbReference>
<feature type="region of interest" description="Disordered" evidence="4">
    <location>
        <begin position="753"/>
        <end position="785"/>
    </location>
</feature>
<dbReference type="PROSITE" id="PS00330">
    <property type="entry name" value="HEMOLYSIN_CALCIUM"/>
    <property type="match status" value="17"/>
</dbReference>
<dbReference type="Pfam" id="PF00353">
    <property type="entry name" value="HemolysinCabind"/>
    <property type="match status" value="23"/>
</dbReference>
<evidence type="ECO:0000313" key="7">
    <source>
        <dbReference type="Proteomes" id="UP001172778"/>
    </source>
</evidence>
<dbReference type="PANTHER" id="PTHR38340:SF1">
    <property type="entry name" value="S-LAYER PROTEIN"/>
    <property type="match status" value="1"/>
</dbReference>
<feature type="region of interest" description="Disordered" evidence="4">
    <location>
        <begin position="1378"/>
        <end position="1410"/>
    </location>
</feature>
<evidence type="ECO:0000256" key="1">
    <source>
        <dbReference type="ARBA" id="ARBA00004613"/>
    </source>
</evidence>
<comment type="subcellular location">
    <subcellularLocation>
        <location evidence="1">Secreted</location>
    </subcellularLocation>
</comment>
<evidence type="ECO:0000256" key="4">
    <source>
        <dbReference type="SAM" id="MobiDB-lite"/>
    </source>
</evidence>
<feature type="non-terminal residue" evidence="6">
    <location>
        <position position="2533"/>
    </location>
</feature>
<feature type="compositionally biased region" description="Polar residues" evidence="4">
    <location>
        <begin position="1627"/>
        <end position="1636"/>
    </location>
</feature>
<dbReference type="InterPro" id="IPR010566">
    <property type="entry name" value="Haemolys_ca-bd"/>
</dbReference>
<feature type="domain" description="Haemolysin-type calcium binding-related" evidence="5">
    <location>
        <begin position="2268"/>
        <end position="2310"/>
    </location>
</feature>
<feature type="compositionally biased region" description="Gly residues" evidence="4">
    <location>
        <begin position="1401"/>
        <end position="1410"/>
    </location>
</feature>
<feature type="compositionally biased region" description="Low complexity" evidence="4">
    <location>
        <begin position="2029"/>
        <end position="2038"/>
    </location>
</feature>
<dbReference type="PANTHER" id="PTHR38340">
    <property type="entry name" value="S-LAYER PROTEIN"/>
    <property type="match status" value="1"/>
</dbReference>